<organism evidence="2 3">
    <name type="scientific">Coccomyxa viridis</name>
    <dbReference type="NCBI Taxonomy" id="1274662"/>
    <lineage>
        <taxon>Eukaryota</taxon>
        <taxon>Viridiplantae</taxon>
        <taxon>Chlorophyta</taxon>
        <taxon>core chlorophytes</taxon>
        <taxon>Trebouxiophyceae</taxon>
        <taxon>Trebouxiophyceae incertae sedis</taxon>
        <taxon>Coccomyxaceae</taxon>
        <taxon>Coccomyxa</taxon>
    </lineage>
</organism>
<feature type="chain" id="PRO_5046456787" evidence="1">
    <location>
        <begin position="22"/>
        <end position="183"/>
    </location>
</feature>
<evidence type="ECO:0000313" key="3">
    <source>
        <dbReference type="Proteomes" id="UP001497392"/>
    </source>
</evidence>
<evidence type="ECO:0000256" key="1">
    <source>
        <dbReference type="SAM" id="SignalP"/>
    </source>
</evidence>
<reference evidence="2 3" key="1">
    <citation type="submission" date="2024-06" db="EMBL/GenBank/DDBJ databases">
        <authorList>
            <person name="Kraege A."/>
            <person name="Thomma B."/>
        </authorList>
    </citation>
    <scope>NUCLEOTIDE SEQUENCE [LARGE SCALE GENOMIC DNA]</scope>
</reference>
<comment type="caution">
    <text evidence="2">The sequence shown here is derived from an EMBL/GenBank/DDBJ whole genome shotgun (WGS) entry which is preliminary data.</text>
</comment>
<accession>A0ABP1FPW5</accession>
<dbReference type="EMBL" id="CAXHTA020000003">
    <property type="protein sequence ID" value="CAL5220183.1"/>
    <property type="molecule type" value="Genomic_DNA"/>
</dbReference>
<sequence length="183" mass="19211">MPGPWIRTNGFMALAFSCCLCFPSATPTQQIMIDVGANSVGRACLGGESAFSIAFPQGSFADDGTVNLTAITAASDPEQYDNLIGMAAAGQDFLSVVDMSDTFFIISAQEQPLKDAIMSLGIPPSLTQPYQAASDADVRVAYINGYEDDDVELELAPGFAPFAAFLNESSLITTLAPEVFTAG</sequence>
<dbReference type="PROSITE" id="PS51257">
    <property type="entry name" value="PROKAR_LIPOPROTEIN"/>
    <property type="match status" value="1"/>
</dbReference>
<gene>
    <name evidence="2" type="primary">g2153</name>
    <name evidence="2" type="ORF">VP750_LOCUS1842</name>
</gene>
<feature type="signal peptide" evidence="1">
    <location>
        <begin position="1"/>
        <end position="21"/>
    </location>
</feature>
<protein>
    <submittedName>
        <fullName evidence="2">G2153 protein</fullName>
    </submittedName>
</protein>
<keyword evidence="3" id="KW-1185">Reference proteome</keyword>
<dbReference type="Proteomes" id="UP001497392">
    <property type="component" value="Unassembled WGS sequence"/>
</dbReference>
<evidence type="ECO:0000313" key="2">
    <source>
        <dbReference type="EMBL" id="CAL5220183.1"/>
    </source>
</evidence>
<proteinExistence type="predicted"/>
<name>A0ABP1FPW5_9CHLO</name>
<keyword evidence="1" id="KW-0732">Signal</keyword>